<keyword evidence="3" id="KW-1185">Reference proteome</keyword>
<comment type="caution">
    <text evidence="2">The sequence shown here is derived from an EMBL/GenBank/DDBJ whole genome shotgun (WGS) entry which is preliminary data.</text>
</comment>
<dbReference type="AlphaFoldDB" id="A0A366HQI6"/>
<protein>
    <submittedName>
        <fullName evidence="2">Uncharacterized protein</fullName>
    </submittedName>
</protein>
<dbReference type="Proteomes" id="UP000253426">
    <property type="component" value="Unassembled WGS sequence"/>
</dbReference>
<name>A0A366HQI6_9BACT</name>
<evidence type="ECO:0000256" key="1">
    <source>
        <dbReference type="SAM" id="MobiDB-lite"/>
    </source>
</evidence>
<feature type="region of interest" description="Disordered" evidence="1">
    <location>
        <begin position="27"/>
        <end position="49"/>
    </location>
</feature>
<accession>A0A366HQI6</accession>
<proteinExistence type="predicted"/>
<evidence type="ECO:0000313" key="2">
    <source>
        <dbReference type="EMBL" id="RBP45193.1"/>
    </source>
</evidence>
<gene>
    <name evidence="2" type="ORF">DES53_103191</name>
</gene>
<dbReference type="OrthoDB" id="505288at2"/>
<reference evidence="2 3" key="1">
    <citation type="submission" date="2018-06" db="EMBL/GenBank/DDBJ databases">
        <title>Genomic Encyclopedia of Type Strains, Phase IV (KMG-IV): sequencing the most valuable type-strain genomes for metagenomic binning, comparative biology and taxonomic classification.</title>
        <authorList>
            <person name="Goeker M."/>
        </authorList>
    </citation>
    <scope>NUCLEOTIDE SEQUENCE [LARGE SCALE GENOMIC DNA]</scope>
    <source>
        <strain evidence="2 3">DSM 25532</strain>
    </source>
</reference>
<evidence type="ECO:0000313" key="3">
    <source>
        <dbReference type="Proteomes" id="UP000253426"/>
    </source>
</evidence>
<sequence length="249" mass="28122">MNTNNAPPMDQQDVERTTSVVAEVAPIQSASMDAQPTKPKQRSTALAKRNAPETAVVLLTEEQKQVLAEQETIITKGLDTFLEVGRALAVIRDQSLYTQPTFEQYLKERWNYTRQRASQLIRCADLLLVLETRVDSKLLPKNERTARELLRASEDNRVKVLEIAHERTNGNPTAEDLAKVRTELEPKKPKDPTKVPKKRPVPLKTAVKVATKLQEYLSTPSPEDLETMEGELFKIELKMIADNIKRLAA</sequence>
<dbReference type="RefSeq" id="WP_147263342.1">
    <property type="nucleotide sequence ID" value="NZ_QNRR01000003.1"/>
</dbReference>
<organism evidence="2 3">
    <name type="scientific">Roseimicrobium gellanilyticum</name>
    <dbReference type="NCBI Taxonomy" id="748857"/>
    <lineage>
        <taxon>Bacteria</taxon>
        <taxon>Pseudomonadati</taxon>
        <taxon>Verrucomicrobiota</taxon>
        <taxon>Verrucomicrobiia</taxon>
        <taxon>Verrucomicrobiales</taxon>
        <taxon>Verrucomicrobiaceae</taxon>
        <taxon>Roseimicrobium</taxon>
    </lineage>
</organism>
<dbReference type="EMBL" id="QNRR01000003">
    <property type="protein sequence ID" value="RBP45193.1"/>
    <property type="molecule type" value="Genomic_DNA"/>
</dbReference>